<evidence type="ECO:0008006" key="4">
    <source>
        <dbReference type="Google" id="ProtNLM"/>
    </source>
</evidence>
<protein>
    <recommendedName>
        <fullName evidence="4">Kazal-like domain-containing protein</fullName>
    </recommendedName>
</protein>
<keyword evidence="1" id="KW-0732">Signal</keyword>
<dbReference type="EMBL" id="JRES01001325">
    <property type="protein sequence ID" value="KNC23632.1"/>
    <property type="molecule type" value="Genomic_DNA"/>
</dbReference>
<reference evidence="2 3" key="1">
    <citation type="journal article" date="2015" name="Nat. Commun.">
        <title>Lucilia cuprina genome unlocks parasitic fly biology to underpin future interventions.</title>
        <authorList>
            <person name="Anstead C.A."/>
            <person name="Korhonen P.K."/>
            <person name="Young N.D."/>
            <person name="Hall R.S."/>
            <person name="Jex A.R."/>
            <person name="Murali S.C."/>
            <person name="Hughes D.S."/>
            <person name="Lee S.F."/>
            <person name="Perry T."/>
            <person name="Stroehlein A.J."/>
            <person name="Ansell B.R."/>
            <person name="Breugelmans B."/>
            <person name="Hofmann A."/>
            <person name="Qu J."/>
            <person name="Dugan S."/>
            <person name="Lee S.L."/>
            <person name="Chao H."/>
            <person name="Dinh H."/>
            <person name="Han Y."/>
            <person name="Doddapaneni H.V."/>
            <person name="Worley K.C."/>
            <person name="Muzny D.M."/>
            <person name="Ioannidis P."/>
            <person name="Waterhouse R.M."/>
            <person name="Zdobnov E.M."/>
            <person name="James P.J."/>
            <person name="Bagnall N.H."/>
            <person name="Kotze A.C."/>
            <person name="Gibbs R.A."/>
            <person name="Richards S."/>
            <person name="Batterham P."/>
            <person name="Gasser R.B."/>
        </authorList>
    </citation>
    <scope>NUCLEOTIDE SEQUENCE [LARGE SCALE GENOMIC DNA]</scope>
    <source>
        <strain evidence="2 3">LS</strain>
        <tissue evidence="2">Full body</tissue>
    </source>
</reference>
<comment type="caution">
    <text evidence="2">The sequence shown here is derived from an EMBL/GenBank/DDBJ whole genome shotgun (WGS) entry which is preliminary data.</text>
</comment>
<sequence>MKYIFVSLTASLAIMVLTQAKPLPQSSTENPPCQMPTICGRRADGTCQLFFNKCQFDNTNCRLNYDSKTMWTQVDKSRCSKLTSTGSPGPCS</sequence>
<feature type="chain" id="PRO_5005535257" description="Kazal-like domain-containing protein" evidence="1">
    <location>
        <begin position="21"/>
        <end position="92"/>
    </location>
</feature>
<dbReference type="Proteomes" id="UP000037069">
    <property type="component" value="Unassembled WGS sequence"/>
</dbReference>
<evidence type="ECO:0000313" key="3">
    <source>
        <dbReference type="Proteomes" id="UP000037069"/>
    </source>
</evidence>
<feature type="signal peptide" evidence="1">
    <location>
        <begin position="1"/>
        <end position="20"/>
    </location>
</feature>
<name>A0A0L0BUB0_LUCCU</name>
<proteinExistence type="predicted"/>
<accession>A0A0L0BUB0</accession>
<dbReference type="AlphaFoldDB" id="A0A0L0BUB0"/>
<organism evidence="2 3">
    <name type="scientific">Lucilia cuprina</name>
    <name type="common">Green bottle fly</name>
    <name type="synonym">Australian sheep blowfly</name>
    <dbReference type="NCBI Taxonomy" id="7375"/>
    <lineage>
        <taxon>Eukaryota</taxon>
        <taxon>Metazoa</taxon>
        <taxon>Ecdysozoa</taxon>
        <taxon>Arthropoda</taxon>
        <taxon>Hexapoda</taxon>
        <taxon>Insecta</taxon>
        <taxon>Pterygota</taxon>
        <taxon>Neoptera</taxon>
        <taxon>Endopterygota</taxon>
        <taxon>Diptera</taxon>
        <taxon>Brachycera</taxon>
        <taxon>Muscomorpha</taxon>
        <taxon>Oestroidea</taxon>
        <taxon>Calliphoridae</taxon>
        <taxon>Luciliinae</taxon>
        <taxon>Lucilia</taxon>
    </lineage>
</organism>
<keyword evidence="3" id="KW-1185">Reference proteome</keyword>
<evidence type="ECO:0000256" key="1">
    <source>
        <dbReference type="SAM" id="SignalP"/>
    </source>
</evidence>
<gene>
    <name evidence="2" type="ORF">FF38_00961</name>
</gene>
<evidence type="ECO:0000313" key="2">
    <source>
        <dbReference type="EMBL" id="KNC23632.1"/>
    </source>
</evidence>